<comment type="caution">
    <text evidence="2">The sequence shown here is derived from an EMBL/GenBank/DDBJ whole genome shotgun (WGS) entry which is preliminary data.</text>
</comment>
<organism evidence="2 3">
    <name type="scientific">Mycena albidolilacea</name>
    <dbReference type="NCBI Taxonomy" id="1033008"/>
    <lineage>
        <taxon>Eukaryota</taxon>
        <taxon>Fungi</taxon>
        <taxon>Dikarya</taxon>
        <taxon>Basidiomycota</taxon>
        <taxon>Agaricomycotina</taxon>
        <taxon>Agaricomycetes</taxon>
        <taxon>Agaricomycetidae</taxon>
        <taxon>Agaricales</taxon>
        <taxon>Marasmiineae</taxon>
        <taxon>Mycenaceae</taxon>
        <taxon>Mycena</taxon>
    </lineage>
</organism>
<feature type="domain" description="BTB" evidence="1">
    <location>
        <begin position="14"/>
        <end position="83"/>
    </location>
</feature>
<accession>A0AAD6YZ23</accession>
<evidence type="ECO:0000313" key="2">
    <source>
        <dbReference type="EMBL" id="KAJ7301898.1"/>
    </source>
</evidence>
<dbReference type="Proteomes" id="UP001218218">
    <property type="component" value="Unassembled WGS sequence"/>
</dbReference>
<dbReference type="AlphaFoldDB" id="A0AAD6YZ23"/>
<dbReference type="Pfam" id="PF00651">
    <property type="entry name" value="BTB"/>
    <property type="match status" value="1"/>
</dbReference>
<dbReference type="PROSITE" id="PS50097">
    <property type="entry name" value="BTB"/>
    <property type="match status" value="1"/>
</dbReference>
<protein>
    <recommendedName>
        <fullName evidence="1">BTB domain-containing protein</fullName>
    </recommendedName>
</protein>
<dbReference type="SMART" id="SM00225">
    <property type="entry name" value="BTB"/>
    <property type="match status" value="1"/>
</dbReference>
<proteinExistence type="predicted"/>
<dbReference type="CDD" id="cd18186">
    <property type="entry name" value="BTB_POZ_ZBTB_KLHL-like"/>
    <property type="match status" value="1"/>
</dbReference>
<name>A0AAD6YZ23_9AGAR</name>
<sequence length="208" mass="24313">MTDTSCSLDSFDSTNVNLIVEGTKYKIHRFFLSRDSPVLREMFSKPKEQAAGREPEWTLSDVTKSELEHLLWVYYNPSINSYSANLNIAVWRDVLKLADMWQMYRIQRIARGHILGYQNLDPIEKIKLCEDCRYDAKDAYIKVCTREEASTSTEFQVLGIDLVLLIMQIRERIIGNRRESERTEEDIVVDIIGREPDMPYAMLNPEYC</sequence>
<reference evidence="2" key="1">
    <citation type="submission" date="2023-03" db="EMBL/GenBank/DDBJ databases">
        <title>Massive genome expansion in bonnet fungi (Mycena s.s.) driven by repeated elements and novel gene families across ecological guilds.</title>
        <authorList>
            <consortium name="Lawrence Berkeley National Laboratory"/>
            <person name="Harder C.B."/>
            <person name="Miyauchi S."/>
            <person name="Viragh M."/>
            <person name="Kuo A."/>
            <person name="Thoen E."/>
            <person name="Andreopoulos B."/>
            <person name="Lu D."/>
            <person name="Skrede I."/>
            <person name="Drula E."/>
            <person name="Henrissat B."/>
            <person name="Morin E."/>
            <person name="Kohler A."/>
            <person name="Barry K."/>
            <person name="LaButti K."/>
            <person name="Morin E."/>
            <person name="Salamov A."/>
            <person name="Lipzen A."/>
            <person name="Mereny Z."/>
            <person name="Hegedus B."/>
            <person name="Baldrian P."/>
            <person name="Stursova M."/>
            <person name="Weitz H."/>
            <person name="Taylor A."/>
            <person name="Grigoriev I.V."/>
            <person name="Nagy L.G."/>
            <person name="Martin F."/>
            <person name="Kauserud H."/>
        </authorList>
    </citation>
    <scope>NUCLEOTIDE SEQUENCE</scope>
    <source>
        <strain evidence="2">CBHHK002</strain>
    </source>
</reference>
<dbReference type="PANTHER" id="PTHR47022">
    <property type="entry name" value="BTB AND MATH DOMAIN-CONTAINING PROTEIN 36-RELATED"/>
    <property type="match status" value="1"/>
</dbReference>
<dbReference type="InterPro" id="IPR000210">
    <property type="entry name" value="BTB/POZ_dom"/>
</dbReference>
<dbReference type="Gene3D" id="3.30.710.10">
    <property type="entry name" value="Potassium Channel Kv1.1, Chain A"/>
    <property type="match status" value="1"/>
</dbReference>
<dbReference type="SUPFAM" id="SSF54695">
    <property type="entry name" value="POZ domain"/>
    <property type="match status" value="1"/>
</dbReference>
<evidence type="ECO:0000259" key="1">
    <source>
        <dbReference type="PROSITE" id="PS50097"/>
    </source>
</evidence>
<keyword evidence="3" id="KW-1185">Reference proteome</keyword>
<dbReference type="EMBL" id="JARIHO010000124">
    <property type="protein sequence ID" value="KAJ7301898.1"/>
    <property type="molecule type" value="Genomic_DNA"/>
</dbReference>
<evidence type="ECO:0000313" key="3">
    <source>
        <dbReference type="Proteomes" id="UP001218218"/>
    </source>
</evidence>
<dbReference type="InterPro" id="IPR011333">
    <property type="entry name" value="SKP1/BTB/POZ_sf"/>
</dbReference>
<dbReference type="PANTHER" id="PTHR47022:SF1">
    <property type="entry name" value="BTB AND MATH DOMAIN-CONTAINING PROTEIN 36-RELATED"/>
    <property type="match status" value="1"/>
</dbReference>
<gene>
    <name evidence="2" type="ORF">DFH08DRAFT_978329</name>
</gene>